<dbReference type="EMBL" id="CP002293">
    <property type="protein sequence ID" value="ADP73281.1"/>
    <property type="molecule type" value="Genomic_DNA"/>
</dbReference>
<gene>
    <name evidence="1" type="ORF">GY4MC1_0443</name>
</gene>
<proteinExistence type="predicted"/>
<dbReference type="KEGG" id="gmc:GY4MC1_0443"/>
<accession>A0A7U3YCU6</accession>
<organism evidence="1">
    <name type="scientific">Geobacillus sp. (strain Y4.1MC1)</name>
    <dbReference type="NCBI Taxonomy" id="581103"/>
    <lineage>
        <taxon>Bacteria</taxon>
        <taxon>Bacillati</taxon>
        <taxon>Bacillota</taxon>
        <taxon>Bacilli</taxon>
        <taxon>Bacillales</taxon>
        <taxon>Anoxybacillaceae</taxon>
        <taxon>Geobacillus</taxon>
    </lineage>
</organism>
<dbReference type="AlphaFoldDB" id="A0A7U3YCU6"/>
<sequence>MGDAQNIFNHFKLEGKVCLLQNKNTEFCKENVQSLIG</sequence>
<reference evidence="1" key="1">
    <citation type="submission" date="2010-10" db="EMBL/GenBank/DDBJ databases">
        <title>Complete sequence of chromosome of Geobacillus sp. Y4.1MC1.</title>
        <authorList>
            <consortium name="US DOE Joint Genome Institute"/>
            <person name="Lucas S."/>
            <person name="Copeland A."/>
            <person name="Lapidus A."/>
            <person name="Cheng J.-F."/>
            <person name="Bruce D."/>
            <person name="Goodwin L."/>
            <person name="Pitluck S."/>
            <person name="Chertkov O."/>
            <person name="Zhang X."/>
            <person name="Detter J.C."/>
            <person name="Han C."/>
            <person name="Tapia R."/>
            <person name="Land M."/>
            <person name="Hauser L."/>
            <person name="Jeffries C."/>
            <person name="Kyrpides N."/>
            <person name="Ivanova N."/>
            <person name="Ovchinnikova G."/>
            <person name="Brumm P."/>
            <person name="Mead D."/>
            <person name="Woyke T."/>
        </authorList>
    </citation>
    <scope>NUCLEOTIDE SEQUENCE [LARGE SCALE GENOMIC DNA]</scope>
    <source>
        <strain evidence="1">Y4.1MC1</strain>
    </source>
</reference>
<evidence type="ECO:0000313" key="1">
    <source>
        <dbReference type="EMBL" id="ADP73281.1"/>
    </source>
</evidence>
<name>A0A7U3YCU6_GEOS0</name>
<protein>
    <submittedName>
        <fullName evidence="1">Uncharacterized protein</fullName>
    </submittedName>
</protein>